<keyword evidence="2 5" id="KW-0645">Protease</keyword>
<dbReference type="Gene3D" id="3.30.750.44">
    <property type="match status" value="1"/>
</dbReference>
<evidence type="ECO:0000256" key="1">
    <source>
        <dbReference type="ARBA" id="ARBA00009179"/>
    </source>
</evidence>
<dbReference type="GO" id="GO:0006508">
    <property type="term" value="P:proteolysis"/>
    <property type="evidence" value="ECO:0007669"/>
    <property type="project" value="UniProtKB-KW"/>
</dbReference>
<dbReference type="InterPro" id="IPR036034">
    <property type="entry name" value="PDZ_sf"/>
</dbReference>
<evidence type="ECO:0000259" key="6">
    <source>
        <dbReference type="PROSITE" id="PS50106"/>
    </source>
</evidence>
<comment type="similarity">
    <text evidence="1 5">Belongs to the peptidase S41A family.</text>
</comment>
<evidence type="ECO:0000313" key="7">
    <source>
        <dbReference type="EMBL" id="MBC2890355.1"/>
    </source>
</evidence>
<dbReference type="Gene3D" id="3.90.226.10">
    <property type="entry name" value="2-enoyl-CoA Hydratase, Chain A, domain 1"/>
    <property type="match status" value="1"/>
</dbReference>
<dbReference type="AlphaFoldDB" id="A0A842JKW6"/>
<comment type="caution">
    <text evidence="7">The sequence shown here is derived from an EMBL/GenBank/DDBJ whole genome shotgun (WGS) entry which is preliminary data.</text>
</comment>
<accession>A0A842JKW6</accession>
<evidence type="ECO:0000313" key="8">
    <source>
        <dbReference type="Proteomes" id="UP000587396"/>
    </source>
</evidence>
<evidence type="ECO:0000256" key="5">
    <source>
        <dbReference type="RuleBase" id="RU004404"/>
    </source>
</evidence>
<dbReference type="EMBL" id="JACMSE010000012">
    <property type="protein sequence ID" value="MBC2890355.1"/>
    <property type="molecule type" value="Genomic_DNA"/>
</dbReference>
<keyword evidence="4 5" id="KW-0720">Serine protease</keyword>
<dbReference type="InterPro" id="IPR004447">
    <property type="entry name" value="Peptidase_S41A"/>
</dbReference>
<keyword evidence="3 5" id="KW-0378">Hydrolase</keyword>
<dbReference type="NCBIfam" id="TIGR00225">
    <property type="entry name" value="prc"/>
    <property type="match status" value="1"/>
</dbReference>
<dbReference type="SUPFAM" id="SSF52096">
    <property type="entry name" value="ClpP/crotonase"/>
    <property type="match status" value="1"/>
</dbReference>
<dbReference type="SMART" id="SM00245">
    <property type="entry name" value="TSPc"/>
    <property type="match status" value="1"/>
</dbReference>
<dbReference type="CDD" id="cd07560">
    <property type="entry name" value="Peptidase_S41_CPP"/>
    <property type="match status" value="1"/>
</dbReference>
<dbReference type="GO" id="GO:0004175">
    <property type="term" value="F:endopeptidase activity"/>
    <property type="evidence" value="ECO:0007669"/>
    <property type="project" value="TreeGrafter"/>
</dbReference>
<dbReference type="PROSITE" id="PS50106">
    <property type="entry name" value="PDZ"/>
    <property type="match status" value="1"/>
</dbReference>
<dbReference type="RefSeq" id="WP_185906071.1">
    <property type="nucleotide sequence ID" value="NZ_JACMSE010000012.1"/>
</dbReference>
<feature type="domain" description="PDZ" evidence="6">
    <location>
        <begin position="130"/>
        <end position="212"/>
    </location>
</feature>
<keyword evidence="8" id="KW-1185">Reference proteome</keyword>
<evidence type="ECO:0000256" key="4">
    <source>
        <dbReference type="ARBA" id="ARBA00022825"/>
    </source>
</evidence>
<dbReference type="InterPro" id="IPR029045">
    <property type="entry name" value="ClpP/crotonase-like_dom_sf"/>
</dbReference>
<dbReference type="PANTHER" id="PTHR32060:SF22">
    <property type="entry name" value="CARBOXYL-TERMINAL-PROCESSING PEPTIDASE 3, CHLOROPLASTIC"/>
    <property type="match status" value="1"/>
</dbReference>
<name>A0A842JKW6_9ACTN</name>
<dbReference type="SUPFAM" id="SSF50156">
    <property type="entry name" value="PDZ domain-like"/>
    <property type="match status" value="1"/>
</dbReference>
<dbReference type="PANTHER" id="PTHR32060">
    <property type="entry name" value="TAIL-SPECIFIC PROTEASE"/>
    <property type="match status" value="1"/>
</dbReference>
<protein>
    <submittedName>
        <fullName evidence="7">PDZ domain-containing protein</fullName>
    </submittedName>
</protein>
<proteinExistence type="inferred from homology"/>
<reference evidence="7 8" key="1">
    <citation type="submission" date="2020-08" db="EMBL/GenBank/DDBJ databases">
        <authorList>
            <person name="Liu C."/>
            <person name="Sun Q."/>
        </authorList>
    </citation>
    <scope>NUCLEOTIDE SEQUENCE [LARGE SCALE GENOMIC DNA]</scope>
    <source>
        <strain evidence="7 8">N22</strain>
    </source>
</reference>
<evidence type="ECO:0000256" key="3">
    <source>
        <dbReference type="ARBA" id="ARBA00022801"/>
    </source>
</evidence>
<dbReference type="Pfam" id="PF03572">
    <property type="entry name" value="Peptidase_S41"/>
    <property type="match status" value="1"/>
</dbReference>
<organism evidence="7 8">
    <name type="scientific">Gordonibacter massiliensis</name>
    <name type="common">ex Traore et al. 2017</name>
    <dbReference type="NCBI Taxonomy" id="1841863"/>
    <lineage>
        <taxon>Bacteria</taxon>
        <taxon>Bacillati</taxon>
        <taxon>Actinomycetota</taxon>
        <taxon>Coriobacteriia</taxon>
        <taxon>Eggerthellales</taxon>
        <taxon>Eggerthellaceae</taxon>
        <taxon>Gordonibacter</taxon>
    </lineage>
</organism>
<sequence length="429" mass="44848">MARHGDNKQIAASARKARARNLRLMRTFALVVFLCAAFVAGFAVRGNDALLSSLGFVPLLENGDSAAGTAAAKDKNAYNSLSARVSEVEDALANDSLDSYDLDTATMGVLDAFADTTEDPYLRYYDPARYSSLMHDSSGSYSGVGVLFSEYNGLAYAVDVFDGSAAQAAGVRQGDFVVAVDGDRGQEWSMNEVTASLDRAEGDTVVVTWRRPAALEAEGGEEFTTTLACSKYDVKNVTTSLSGTVGYIKVKQLTQNSSSLVKQALADLGAQGALSFVLDIRDNPGGYLTQAVDLASLFVKSGAIVQIETKDGKSVKSATGSVATDKPLVVLVNENTAAAAEVLAAALQESQRATLVGASTLGKGSVQVVRDLSFGGALRYTAAYYLSPQGRSFDGVGVTPDVSVGLGGDAGSDNQKNLALETAQSLVRE</sequence>
<dbReference type="Gene3D" id="2.30.42.10">
    <property type="match status" value="1"/>
</dbReference>
<evidence type="ECO:0000256" key="2">
    <source>
        <dbReference type="ARBA" id="ARBA00022670"/>
    </source>
</evidence>
<dbReference type="SMART" id="SM00228">
    <property type="entry name" value="PDZ"/>
    <property type="match status" value="1"/>
</dbReference>
<dbReference type="InterPro" id="IPR001478">
    <property type="entry name" value="PDZ"/>
</dbReference>
<dbReference type="Proteomes" id="UP000587396">
    <property type="component" value="Unassembled WGS sequence"/>
</dbReference>
<dbReference type="GO" id="GO:0008236">
    <property type="term" value="F:serine-type peptidase activity"/>
    <property type="evidence" value="ECO:0007669"/>
    <property type="project" value="UniProtKB-KW"/>
</dbReference>
<dbReference type="InterPro" id="IPR005151">
    <property type="entry name" value="Tail-specific_protease"/>
</dbReference>
<gene>
    <name evidence="7" type="ORF">H7313_13535</name>
</gene>